<keyword evidence="4" id="KW-1185">Reference proteome</keyword>
<name>A0AAW0MMD0_9GOBI</name>
<sequence>MHLDAGTSQTQISPAASITTDEDDKDKSHYPAPSDTFDIPTVDGSEKDIKVVVSPVVPATSRSIEIPTTFAGTSIRLYTRLREAGKVDEDNEMLMVGHLPKSETIDDQEFHFRYGNGAGGDAAVVQTEPIGRVVDYFYRVEFQQRGSPHVHCLFWVDGAPRIGVNPDEEVTAFVDKYVTCETPTDDDDLLELVNSVQRHSKRHSKTCRKGATVCRFNFPRPPSMRTFIKKKEPKQRCKKCDLKDEDANCTCDSLTQMTREQAKAIMTAIKKLHKMKTTPMVLWLDCLRL</sequence>
<feature type="domain" description="Helitron helicase-like" evidence="2">
    <location>
        <begin position="124"/>
        <end position="153"/>
    </location>
</feature>
<dbReference type="Proteomes" id="UP001460270">
    <property type="component" value="Unassembled WGS sequence"/>
</dbReference>
<accession>A0AAW0MMD0</accession>
<evidence type="ECO:0000313" key="4">
    <source>
        <dbReference type="Proteomes" id="UP001460270"/>
    </source>
</evidence>
<proteinExistence type="predicted"/>
<organism evidence="3 4">
    <name type="scientific">Mugilogobius chulae</name>
    <name type="common">yellowstripe goby</name>
    <dbReference type="NCBI Taxonomy" id="88201"/>
    <lineage>
        <taxon>Eukaryota</taxon>
        <taxon>Metazoa</taxon>
        <taxon>Chordata</taxon>
        <taxon>Craniata</taxon>
        <taxon>Vertebrata</taxon>
        <taxon>Euteleostomi</taxon>
        <taxon>Actinopterygii</taxon>
        <taxon>Neopterygii</taxon>
        <taxon>Teleostei</taxon>
        <taxon>Neoteleostei</taxon>
        <taxon>Acanthomorphata</taxon>
        <taxon>Gobiaria</taxon>
        <taxon>Gobiiformes</taxon>
        <taxon>Gobioidei</taxon>
        <taxon>Gobiidae</taxon>
        <taxon>Gobionellinae</taxon>
        <taxon>Mugilogobius</taxon>
    </lineage>
</organism>
<gene>
    <name evidence="3" type="ORF">WMY93_033899</name>
</gene>
<evidence type="ECO:0000313" key="3">
    <source>
        <dbReference type="EMBL" id="KAK7879321.1"/>
    </source>
</evidence>
<dbReference type="Pfam" id="PF14214">
    <property type="entry name" value="Helitron_like_N"/>
    <property type="match status" value="1"/>
</dbReference>
<dbReference type="AlphaFoldDB" id="A0AAW0MMD0"/>
<feature type="region of interest" description="Disordered" evidence="1">
    <location>
        <begin position="1"/>
        <end position="41"/>
    </location>
</feature>
<comment type="caution">
    <text evidence="3">The sequence shown here is derived from an EMBL/GenBank/DDBJ whole genome shotgun (WGS) entry which is preliminary data.</text>
</comment>
<feature type="compositionally biased region" description="Polar residues" evidence="1">
    <location>
        <begin position="1"/>
        <end position="19"/>
    </location>
</feature>
<dbReference type="EMBL" id="JBBPFD010000287">
    <property type="protein sequence ID" value="KAK7879321.1"/>
    <property type="molecule type" value="Genomic_DNA"/>
</dbReference>
<dbReference type="InterPro" id="IPR025476">
    <property type="entry name" value="Helitron_helicase-like"/>
</dbReference>
<reference evidence="4" key="1">
    <citation type="submission" date="2024-04" db="EMBL/GenBank/DDBJ databases">
        <title>Salinicola lusitanus LLJ914,a marine bacterium isolated from the Okinawa Trough.</title>
        <authorList>
            <person name="Li J."/>
        </authorList>
    </citation>
    <scope>NUCLEOTIDE SEQUENCE [LARGE SCALE GENOMIC DNA]</scope>
</reference>
<protein>
    <recommendedName>
        <fullName evidence="2">Helitron helicase-like domain-containing protein</fullName>
    </recommendedName>
</protein>
<evidence type="ECO:0000256" key="1">
    <source>
        <dbReference type="SAM" id="MobiDB-lite"/>
    </source>
</evidence>
<evidence type="ECO:0000259" key="2">
    <source>
        <dbReference type="Pfam" id="PF14214"/>
    </source>
</evidence>